<accession>A0ABN2K286</accession>
<name>A0ABN2K286_9MICO</name>
<sequence>MATELAGRATYTGDPVDGVTAAATASARAGIADVDITGVVPMLGAAWAPSAIGRHTRARVAETDAARRVCLMGDALSDDRTGRIRETRAGFVHFIEGCPEWP</sequence>
<dbReference type="EMBL" id="BAAAPN010000011">
    <property type="protein sequence ID" value="GAA1746886.1"/>
    <property type="molecule type" value="Genomic_DNA"/>
</dbReference>
<comment type="caution">
    <text evidence="1">The sequence shown here is derived from an EMBL/GenBank/DDBJ whole genome shotgun (WGS) entry which is preliminary data.</text>
</comment>
<keyword evidence="2" id="KW-1185">Reference proteome</keyword>
<organism evidence="1 2">
    <name type="scientific">Nostocoides vanveenii</name>
    <dbReference type="NCBI Taxonomy" id="330835"/>
    <lineage>
        <taxon>Bacteria</taxon>
        <taxon>Bacillati</taxon>
        <taxon>Actinomycetota</taxon>
        <taxon>Actinomycetes</taxon>
        <taxon>Micrococcales</taxon>
        <taxon>Intrasporangiaceae</taxon>
        <taxon>Nostocoides</taxon>
    </lineage>
</organism>
<proteinExistence type="predicted"/>
<gene>
    <name evidence="1" type="ORF">GCM10009810_04500</name>
</gene>
<dbReference type="Proteomes" id="UP001501475">
    <property type="component" value="Unassembled WGS sequence"/>
</dbReference>
<protein>
    <submittedName>
        <fullName evidence="1">Uncharacterized protein</fullName>
    </submittedName>
</protein>
<evidence type="ECO:0000313" key="1">
    <source>
        <dbReference type="EMBL" id="GAA1746886.1"/>
    </source>
</evidence>
<evidence type="ECO:0000313" key="2">
    <source>
        <dbReference type="Proteomes" id="UP001501475"/>
    </source>
</evidence>
<reference evidence="1 2" key="1">
    <citation type="journal article" date="2019" name="Int. J. Syst. Evol. Microbiol.">
        <title>The Global Catalogue of Microorganisms (GCM) 10K type strain sequencing project: providing services to taxonomists for standard genome sequencing and annotation.</title>
        <authorList>
            <consortium name="The Broad Institute Genomics Platform"/>
            <consortium name="The Broad Institute Genome Sequencing Center for Infectious Disease"/>
            <person name="Wu L."/>
            <person name="Ma J."/>
        </authorList>
    </citation>
    <scope>NUCLEOTIDE SEQUENCE [LARGE SCALE GENOMIC DNA]</scope>
    <source>
        <strain evidence="1 2">JCM 15591</strain>
    </source>
</reference>